<evidence type="ECO:0000256" key="7">
    <source>
        <dbReference type="SAM" id="SignalP"/>
    </source>
</evidence>
<comment type="caution">
    <text evidence="9">The sequence shown here is derived from an EMBL/GenBank/DDBJ whole genome shotgun (WGS) entry which is preliminary data.</text>
</comment>
<dbReference type="AlphaFoldDB" id="A0ABD3PRD1"/>
<sequence>MLSQPNKAASSSLSILLLLAAATASASAEAWRSDLPWADELESKLSPTASLLDTSPADYLDECLPTFDAYWPDKTNHALIDQPSGMCVPHFFCAFRGCYPDPDYDNVVLSDNLAAVRSFTTGTLYSEIDSTMQDWISDAFNPNYNLPSKVLFPAVASDVIAAVNFAKIHGLELSVKNSGHSYTAASTKRDTLLLNMNKYTQYAYPEGGSIVDCDANNVTEDSLTGQPCRLSLAKGKPAVIRVGGGENWDKTYRAVKAANEAQGEDGYKYHIVGGAAGTVSPMGWSFQGGLAGNKGARLFGFGVDQVLQLEMVLPNGQHVKFGPTEWEDVEGHVYPKTTSVSGMCRTNPEETDEELWTWEECPEDANINFDDLWFAVRGGGGGTWGVVLSVYLQLHDYVPYERVQLFSDTCLTEIPSATELQTMEYVYTKFLLYLLLDPKTLNMTEDHSNACGWPPEDDAISCYGDGFGQLVADYWKGYISAINETLLSQGIPSSLIDASYNCPTVTFFKDLGEMHSEALSSSYPEDYPYAGMVPDFPYPGLRVTLDDVSNIIIPKEWVLSDMESAITYFPLSSAQYAAFGGRNMGSTSDQMNSLSKAHRDGAYMFLVPHSALTDDFYGQLFPLMYDTSNKTNFPGYIGSNHAGINTMGPLKEDWTKACPLDWTAEERKEKCIPLQEAIYGTETLKRLEAIKEQIDPDYIFDCNQCIGNNRNRSLNETTTASTTATTTGEGNITTKEEPKNGTERLHCFLSIISTLLALIAAFWQPHGL</sequence>
<evidence type="ECO:0000256" key="4">
    <source>
        <dbReference type="ARBA" id="ARBA00022827"/>
    </source>
</evidence>
<evidence type="ECO:0000256" key="1">
    <source>
        <dbReference type="ARBA" id="ARBA00001974"/>
    </source>
</evidence>
<feature type="region of interest" description="Disordered" evidence="6">
    <location>
        <begin position="716"/>
        <end position="738"/>
    </location>
</feature>
<dbReference type="InterPro" id="IPR016166">
    <property type="entry name" value="FAD-bd_PCMH"/>
</dbReference>
<evidence type="ECO:0000256" key="5">
    <source>
        <dbReference type="ARBA" id="ARBA00023002"/>
    </source>
</evidence>
<evidence type="ECO:0000259" key="8">
    <source>
        <dbReference type="PROSITE" id="PS51387"/>
    </source>
</evidence>
<proteinExistence type="inferred from homology"/>
<comment type="cofactor">
    <cofactor evidence="1">
        <name>FAD</name>
        <dbReference type="ChEBI" id="CHEBI:57692"/>
    </cofactor>
</comment>
<keyword evidence="7" id="KW-0732">Signal</keyword>
<organism evidence="9 10">
    <name type="scientific">Stephanodiscus triporus</name>
    <dbReference type="NCBI Taxonomy" id="2934178"/>
    <lineage>
        <taxon>Eukaryota</taxon>
        <taxon>Sar</taxon>
        <taxon>Stramenopiles</taxon>
        <taxon>Ochrophyta</taxon>
        <taxon>Bacillariophyta</taxon>
        <taxon>Coscinodiscophyceae</taxon>
        <taxon>Thalassiosirophycidae</taxon>
        <taxon>Stephanodiscales</taxon>
        <taxon>Stephanodiscaceae</taxon>
        <taxon>Stephanodiscus</taxon>
    </lineage>
</organism>
<dbReference type="InterPro" id="IPR036318">
    <property type="entry name" value="FAD-bd_PCMH-like_sf"/>
</dbReference>
<keyword evidence="5" id="KW-0560">Oxidoreductase</keyword>
<name>A0ABD3PRD1_9STRA</name>
<evidence type="ECO:0000313" key="10">
    <source>
        <dbReference type="Proteomes" id="UP001530315"/>
    </source>
</evidence>
<keyword evidence="3" id="KW-0285">Flavoprotein</keyword>
<keyword evidence="4" id="KW-0274">FAD</keyword>
<feature type="domain" description="FAD-binding PCMH-type" evidence="8">
    <location>
        <begin position="143"/>
        <end position="397"/>
    </location>
</feature>
<keyword evidence="10" id="KW-1185">Reference proteome</keyword>
<feature type="signal peptide" evidence="7">
    <location>
        <begin position="1"/>
        <end position="28"/>
    </location>
</feature>
<dbReference type="InterPro" id="IPR016169">
    <property type="entry name" value="FAD-bd_PCMH_sub2"/>
</dbReference>
<comment type="similarity">
    <text evidence="2">Belongs to the oxygen-dependent FAD-linked oxidoreductase family.</text>
</comment>
<evidence type="ECO:0000256" key="6">
    <source>
        <dbReference type="SAM" id="MobiDB-lite"/>
    </source>
</evidence>
<evidence type="ECO:0000256" key="2">
    <source>
        <dbReference type="ARBA" id="ARBA00005466"/>
    </source>
</evidence>
<dbReference type="Proteomes" id="UP001530315">
    <property type="component" value="Unassembled WGS sequence"/>
</dbReference>
<protein>
    <recommendedName>
        <fullName evidence="8">FAD-binding PCMH-type domain-containing protein</fullName>
    </recommendedName>
</protein>
<dbReference type="InterPro" id="IPR050416">
    <property type="entry name" value="FAD-linked_Oxidoreductase"/>
</dbReference>
<gene>
    <name evidence="9" type="ORF">ACHAW5_004181</name>
</gene>
<dbReference type="Gene3D" id="3.30.43.10">
    <property type="entry name" value="Uridine Diphospho-n-acetylenolpyruvylglucosamine Reductase, domain 2"/>
    <property type="match status" value="1"/>
</dbReference>
<dbReference type="SUPFAM" id="SSF56176">
    <property type="entry name" value="FAD-binding/transporter-associated domain-like"/>
    <property type="match status" value="1"/>
</dbReference>
<dbReference type="GO" id="GO:0016491">
    <property type="term" value="F:oxidoreductase activity"/>
    <property type="evidence" value="ECO:0007669"/>
    <property type="project" value="UniProtKB-KW"/>
</dbReference>
<accession>A0ABD3PRD1</accession>
<feature type="chain" id="PRO_5044750498" description="FAD-binding PCMH-type domain-containing protein" evidence="7">
    <location>
        <begin position="29"/>
        <end position="768"/>
    </location>
</feature>
<dbReference type="PANTHER" id="PTHR42973:SF39">
    <property type="entry name" value="FAD-BINDING PCMH-TYPE DOMAIN-CONTAINING PROTEIN"/>
    <property type="match status" value="1"/>
</dbReference>
<evidence type="ECO:0000313" key="9">
    <source>
        <dbReference type="EMBL" id="KAL3790614.1"/>
    </source>
</evidence>
<dbReference type="EMBL" id="JALLAZ020000628">
    <property type="protein sequence ID" value="KAL3790614.1"/>
    <property type="molecule type" value="Genomic_DNA"/>
</dbReference>
<dbReference type="PROSITE" id="PS51387">
    <property type="entry name" value="FAD_PCMH"/>
    <property type="match status" value="1"/>
</dbReference>
<reference evidence="9 10" key="1">
    <citation type="submission" date="2024-10" db="EMBL/GenBank/DDBJ databases">
        <title>Updated reference genomes for cyclostephanoid diatoms.</title>
        <authorList>
            <person name="Roberts W.R."/>
            <person name="Alverson A.J."/>
        </authorList>
    </citation>
    <scope>NUCLEOTIDE SEQUENCE [LARGE SCALE GENOMIC DNA]</scope>
    <source>
        <strain evidence="9 10">AJA276-08</strain>
    </source>
</reference>
<feature type="compositionally biased region" description="Low complexity" evidence="6">
    <location>
        <begin position="716"/>
        <end position="733"/>
    </location>
</feature>
<dbReference type="Gene3D" id="3.30.465.10">
    <property type="match status" value="1"/>
</dbReference>
<dbReference type="InterPro" id="IPR016167">
    <property type="entry name" value="FAD-bd_PCMH_sub1"/>
</dbReference>
<dbReference type="PANTHER" id="PTHR42973">
    <property type="entry name" value="BINDING OXIDOREDUCTASE, PUTATIVE (AFU_ORTHOLOGUE AFUA_1G17690)-RELATED"/>
    <property type="match status" value="1"/>
</dbReference>
<evidence type="ECO:0000256" key="3">
    <source>
        <dbReference type="ARBA" id="ARBA00022630"/>
    </source>
</evidence>